<dbReference type="Gene3D" id="3.40.50.620">
    <property type="entry name" value="HUPs"/>
    <property type="match status" value="1"/>
</dbReference>
<evidence type="ECO:0000259" key="2">
    <source>
        <dbReference type="PROSITE" id="PS50943"/>
    </source>
</evidence>
<dbReference type="InterPro" id="IPR024747">
    <property type="entry name" value="Pyridox_Oxase-rel"/>
</dbReference>
<evidence type="ECO:0000256" key="1">
    <source>
        <dbReference type="SAM" id="MobiDB-lite"/>
    </source>
</evidence>
<feature type="domain" description="HTH cro/C1-type" evidence="2">
    <location>
        <begin position="81"/>
        <end position="131"/>
    </location>
</feature>
<keyword evidence="4" id="KW-1185">Reference proteome</keyword>
<evidence type="ECO:0000313" key="3">
    <source>
        <dbReference type="EMBL" id="GAA1072569.1"/>
    </source>
</evidence>
<dbReference type="InterPro" id="IPR014729">
    <property type="entry name" value="Rossmann-like_a/b/a_fold"/>
</dbReference>
<feature type="region of interest" description="Disordered" evidence="1">
    <location>
        <begin position="45"/>
        <end position="69"/>
    </location>
</feature>
<dbReference type="CDD" id="cd00093">
    <property type="entry name" value="HTH_XRE"/>
    <property type="match status" value="1"/>
</dbReference>
<dbReference type="SUPFAM" id="SSF47413">
    <property type="entry name" value="lambda repressor-like DNA-binding domains"/>
    <property type="match status" value="1"/>
</dbReference>
<sequence>MVLPVVGSRSTGGFAGALLGSVGQRCARRAVYPVRIARKTCRDRAVEGEERTMSRPPTGSGTAGAPAGQRGDIARRVTLRRERLGLSRQEVAERAGMALEYLEYLESSAAVPDSAPLTRLAGVLGTSVGELLGAGTEVPPGRTAAAAQPVVEELAPAACWAKLAPGGVGRVVLSTGDGPVALPVNFRVMDGTVVYRTAEGSSVCPEVGARLAFEADRIDDALSSGWSVLVRGTAVRLDEPEVVEHLEHRGRPDPWVGGGRDVWVRIRTSRVTGRRNRRGGSAASR</sequence>
<accession>A0ABP4DWN8</accession>
<dbReference type="Proteomes" id="UP001499987">
    <property type="component" value="Unassembled WGS sequence"/>
</dbReference>
<dbReference type="Gene3D" id="1.10.260.40">
    <property type="entry name" value="lambda repressor-like DNA-binding domains"/>
    <property type="match status" value="1"/>
</dbReference>
<organism evidence="3 4">
    <name type="scientific">Kitasatospora arboriphila</name>
    <dbReference type="NCBI Taxonomy" id="258052"/>
    <lineage>
        <taxon>Bacteria</taxon>
        <taxon>Bacillati</taxon>
        <taxon>Actinomycetota</taxon>
        <taxon>Actinomycetes</taxon>
        <taxon>Kitasatosporales</taxon>
        <taxon>Streptomycetaceae</taxon>
        <taxon>Kitasatospora</taxon>
    </lineage>
</organism>
<dbReference type="SMART" id="SM00530">
    <property type="entry name" value="HTH_XRE"/>
    <property type="match status" value="1"/>
</dbReference>
<dbReference type="InterPro" id="IPR012349">
    <property type="entry name" value="Split_barrel_FMN-bd"/>
</dbReference>
<dbReference type="Gene3D" id="2.30.110.10">
    <property type="entry name" value="Electron Transport, Fmn-binding Protein, Chain A"/>
    <property type="match status" value="1"/>
</dbReference>
<dbReference type="InterPro" id="IPR010982">
    <property type="entry name" value="Lambda_DNA-bd_dom_sf"/>
</dbReference>
<dbReference type="PROSITE" id="PS50943">
    <property type="entry name" value="HTH_CROC1"/>
    <property type="match status" value="1"/>
</dbReference>
<comment type="caution">
    <text evidence="3">The sequence shown here is derived from an EMBL/GenBank/DDBJ whole genome shotgun (WGS) entry which is preliminary data.</text>
</comment>
<dbReference type="EMBL" id="BAAALD010000006">
    <property type="protein sequence ID" value="GAA1072569.1"/>
    <property type="molecule type" value="Genomic_DNA"/>
</dbReference>
<proteinExistence type="predicted"/>
<dbReference type="Pfam" id="PF13560">
    <property type="entry name" value="HTH_31"/>
    <property type="match status" value="1"/>
</dbReference>
<dbReference type="Pfam" id="PF12900">
    <property type="entry name" value="Pyridox_ox_2"/>
    <property type="match status" value="1"/>
</dbReference>
<evidence type="ECO:0000313" key="4">
    <source>
        <dbReference type="Proteomes" id="UP001499987"/>
    </source>
</evidence>
<protein>
    <recommendedName>
        <fullName evidence="2">HTH cro/C1-type domain-containing protein</fullName>
    </recommendedName>
</protein>
<name>A0ABP4DWN8_9ACTN</name>
<reference evidence="4" key="1">
    <citation type="journal article" date="2019" name="Int. J. Syst. Evol. Microbiol.">
        <title>The Global Catalogue of Microorganisms (GCM) 10K type strain sequencing project: providing services to taxonomists for standard genome sequencing and annotation.</title>
        <authorList>
            <consortium name="The Broad Institute Genomics Platform"/>
            <consortium name="The Broad Institute Genome Sequencing Center for Infectious Disease"/>
            <person name="Wu L."/>
            <person name="Ma J."/>
        </authorList>
    </citation>
    <scope>NUCLEOTIDE SEQUENCE [LARGE SCALE GENOMIC DNA]</scope>
    <source>
        <strain evidence="4">JCM 13002</strain>
    </source>
</reference>
<gene>
    <name evidence="3" type="ORF">GCM10009663_10290</name>
</gene>
<dbReference type="SUPFAM" id="SSF50475">
    <property type="entry name" value="FMN-binding split barrel"/>
    <property type="match status" value="1"/>
</dbReference>
<dbReference type="SUPFAM" id="SSF52402">
    <property type="entry name" value="Adenine nucleotide alpha hydrolases-like"/>
    <property type="match status" value="1"/>
</dbReference>
<feature type="compositionally biased region" description="Low complexity" evidence="1">
    <location>
        <begin position="56"/>
        <end position="68"/>
    </location>
</feature>
<dbReference type="InterPro" id="IPR001387">
    <property type="entry name" value="Cro/C1-type_HTH"/>
</dbReference>